<dbReference type="SUPFAM" id="SSF50494">
    <property type="entry name" value="Trypsin-like serine proteases"/>
    <property type="match status" value="1"/>
</dbReference>
<reference evidence="5 6" key="1">
    <citation type="submission" date="2018-02" db="EMBL/GenBank/DDBJ databases">
        <title>Jeotgalibacillus proteolyticum sp. nov. a protease producing bacterium isolated from ocean sediments of Laizhou Bay.</title>
        <authorList>
            <person name="Li Y."/>
        </authorList>
    </citation>
    <scope>NUCLEOTIDE SEQUENCE [LARGE SCALE GENOMIC DNA]</scope>
    <source>
        <strain evidence="5 6">22-7</strain>
    </source>
</reference>
<keyword evidence="1 5" id="KW-0645">Protease</keyword>
<dbReference type="Proteomes" id="UP000239047">
    <property type="component" value="Unassembled WGS sequence"/>
</dbReference>
<dbReference type="PANTHER" id="PTHR43343">
    <property type="entry name" value="PEPTIDASE S12"/>
    <property type="match status" value="1"/>
</dbReference>
<dbReference type="InterPro" id="IPR009003">
    <property type="entry name" value="Peptidase_S1_PA"/>
</dbReference>
<evidence type="ECO:0000313" key="6">
    <source>
        <dbReference type="Proteomes" id="UP000239047"/>
    </source>
</evidence>
<keyword evidence="4" id="KW-0732">Signal</keyword>
<keyword evidence="2" id="KW-0378">Hydrolase</keyword>
<dbReference type="AlphaFoldDB" id="A0A2S5GC80"/>
<sequence length="378" mass="42043">MKTKWIISFVLSAVMVAAAVSAGLSIREHMAEQLPHQQSYLVEDQINDQQKQLIDELEKNKAEAVYEAQNKVVQIETPVGSIGSGFLYTTGGDVITNAHVVANTEEVTVISAQAVPYTGRVIGISETEDIAVVRVEELSGIEPLEVEMEKKADLKDPVLALGSPLGFQNTVMTGEITDTRQSFKIDPFHYNEVDQITAPISPGNSGGPLLHAETLKVIGITSAEEPQKDVGYSIPIQDVVDQLEHWIEEPLEELPVFSQYAAQAGDLPFPSKEEQALYLIEYFYSSLQFGDYVTAYSIMSSAYKSENRYEDFRNEFLSVSSLSLEAAEVFDVSEEIKVNATVEYEVFEDDQLVTNTEVYEIMVGRENNHLKIKQLSRN</sequence>
<evidence type="ECO:0000256" key="4">
    <source>
        <dbReference type="SAM" id="SignalP"/>
    </source>
</evidence>
<dbReference type="GO" id="GO:0004252">
    <property type="term" value="F:serine-type endopeptidase activity"/>
    <property type="evidence" value="ECO:0007669"/>
    <property type="project" value="InterPro"/>
</dbReference>
<dbReference type="PANTHER" id="PTHR43343:SF3">
    <property type="entry name" value="PROTEASE DO-LIKE 8, CHLOROPLASTIC"/>
    <property type="match status" value="1"/>
</dbReference>
<keyword evidence="3" id="KW-0720">Serine protease</keyword>
<dbReference type="InterPro" id="IPR051201">
    <property type="entry name" value="Chloro_Bact_Ser_Proteases"/>
</dbReference>
<evidence type="ECO:0000256" key="1">
    <source>
        <dbReference type="ARBA" id="ARBA00022670"/>
    </source>
</evidence>
<feature type="chain" id="PRO_5015597555" evidence="4">
    <location>
        <begin position="23"/>
        <end position="378"/>
    </location>
</feature>
<dbReference type="InterPro" id="IPR001940">
    <property type="entry name" value="Peptidase_S1C"/>
</dbReference>
<keyword evidence="6" id="KW-1185">Reference proteome</keyword>
<dbReference type="Gene3D" id="2.40.10.120">
    <property type="match status" value="1"/>
</dbReference>
<feature type="signal peptide" evidence="4">
    <location>
        <begin position="1"/>
        <end position="22"/>
    </location>
</feature>
<evidence type="ECO:0000256" key="2">
    <source>
        <dbReference type="ARBA" id="ARBA00022801"/>
    </source>
</evidence>
<accession>A0A2S5GC80</accession>
<protein>
    <submittedName>
        <fullName evidence="5">Serine protease</fullName>
    </submittedName>
</protein>
<dbReference type="OrthoDB" id="189537at2"/>
<organism evidence="5 6">
    <name type="scientific">Jeotgalibacillus proteolyticus</name>
    <dbReference type="NCBI Taxonomy" id="2082395"/>
    <lineage>
        <taxon>Bacteria</taxon>
        <taxon>Bacillati</taxon>
        <taxon>Bacillota</taxon>
        <taxon>Bacilli</taxon>
        <taxon>Bacillales</taxon>
        <taxon>Caryophanaceae</taxon>
        <taxon>Jeotgalibacillus</taxon>
    </lineage>
</organism>
<proteinExistence type="predicted"/>
<name>A0A2S5GC80_9BACL</name>
<dbReference type="RefSeq" id="WP_104057398.1">
    <property type="nucleotide sequence ID" value="NZ_PREZ01000003.1"/>
</dbReference>
<dbReference type="EMBL" id="PREZ01000003">
    <property type="protein sequence ID" value="PPA70647.1"/>
    <property type="molecule type" value="Genomic_DNA"/>
</dbReference>
<dbReference type="PRINTS" id="PR00834">
    <property type="entry name" value="PROTEASES2C"/>
</dbReference>
<evidence type="ECO:0000313" key="5">
    <source>
        <dbReference type="EMBL" id="PPA70647.1"/>
    </source>
</evidence>
<gene>
    <name evidence="5" type="ORF">C4B60_07555</name>
</gene>
<dbReference type="Pfam" id="PF13365">
    <property type="entry name" value="Trypsin_2"/>
    <property type="match status" value="1"/>
</dbReference>
<comment type="caution">
    <text evidence="5">The sequence shown here is derived from an EMBL/GenBank/DDBJ whole genome shotgun (WGS) entry which is preliminary data.</text>
</comment>
<evidence type="ECO:0000256" key="3">
    <source>
        <dbReference type="ARBA" id="ARBA00022825"/>
    </source>
</evidence>
<dbReference type="GO" id="GO:0006508">
    <property type="term" value="P:proteolysis"/>
    <property type="evidence" value="ECO:0007669"/>
    <property type="project" value="UniProtKB-KW"/>
</dbReference>